<protein>
    <submittedName>
        <fullName evidence="1">Uncharacterized protein</fullName>
    </submittedName>
</protein>
<dbReference type="AlphaFoldDB" id="A0A0A9DD01"/>
<reference evidence="1" key="2">
    <citation type="journal article" date="2015" name="Data Brief">
        <title>Shoot transcriptome of the giant reed, Arundo donax.</title>
        <authorList>
            <person name="Barrero R.A."/>
            <person name="Guerrero F.D."/>
            <person name="Moolhuijzen P."/>
            <person name="Goolsby J.A."/>
            <person name="Tidwell J."/>
            <person name="Bellgard S.E."/>
            <person name="Bellgard M.I."/>
        </authorList>
    </citation>
    <scope>NUCLEOTIDE SEQUENCE</scope>
    <source>
        <tissue evidence="1">Shoot tissue taken approximately 20 cm above the soil surface</tissue>
    </source>
</reference>
<evidence type="ECO:0000313" key="1">
    <source>
        <dbReference type="EMBL" id="JAD85701.1"/>
    </source>
</evidence>
<organism evidence="1">
    <name type="scientific">Arundo donax</name>
    <name type="common">Giant reed</name>
    <name type="synonym">Donax arundinaceus</name>
    <dbReference type="NCBI Taxonomy" id="35708"/>
    <lineage>
        <taxon>Eukaryota</taxon>
        <taxon>Viridiplantae</taxon>
        <taxon>Streptophyta</taxon>
        <taxon>Embryophyta</taxon>
        <taxon>Tracheophyta</taxon>
        <taxon>Spermatophyta</taxon>
        <taxon>Magnoliopsida</taxon>
        <taxon>Liliopsida</taxon>
        <taxon>Poales</taxon>
        <taxon>Poaceae</taxon>
        <taxon>PACMAD clade</taxon>
        <taxon>Arundinoideae</taxon>
        <taxon>Arundineae</taxon>
        <taxon>Arundo</taxon>
    </lineage>
</organism>
<sequence>MIPPPITFPEKSTTLLFSFQRRMQAITYSDVTVAKAAPLTPRPSGKTNIASSITFTRLPIPTAYKGVFVSMSPRNAPCAASATTIGGAPYALNVRNCSAGIRIGESIGTPITSISVPDPKISATVSISPIPAAKAKDDDTAGRYFLLLVNLSGDLGNSHLSPFPE</sequence>
<accession>A0A0A9DD01</accession>
<name>A0A0A9DD01_ARUDO</name>
<dbReference type="EMBL" id="GBRH01212194">
    <property type="protein sequence ID" value="JAD85701.1"/>
    <property type="molecule type" value="Transcribed_RNA"/>
</dbReference>
<proteinExistence type="predicted"/>
<reference evidence="1" key="1">
    <citation type="submission" date="2014-09" db="EMBL/GenBank/DDBJ databases">
        <authorList>
            <person name="Magalhaes I.L.F."/>
            <person name="Oliveira U."/>
            <person name="Santos F.R."/>
            <person name="Vidigal T.H.D.A."/>
            <person name="Brescovit A.D."/>
            <person name="Santos A.J."/>
        </authorList>
    </citation>
    <scope>NUCLEOTIDE SEQUENCE</scope>
    <source>
        <tissue evidence="1">Shoot tissue taken approximately 20 cm above the soil surface</tissue>
    </source>
</reference>